<evidence type="ECO:0008006" key="4">
    <source>
        <dbReference type="Google" id="ProtNLM"/>
    </source>
</evidence>
<dbReference type="RefSeq" id="XP_066721777.1">
    <property type="nucleotide sequence ID" value="XM_066853636.1"/>
</dbReference>
<keyword evidence="1" id="KW-0732">Signal</keyword>
<feature type="signal peptide" evidence="1">
    <location>
        <begin position="1"/>
        <end position="20"/>
    </location>
</feature>
<reference evidence="2 3" key="1">
    <citation type="submission" date="2023-01" db="EMBL/GenBank/DDBJ databases">
        <title>Analysis of 21 Apiospora genomes using comparative genomics revels a genus with tremendous synthesis potential of carbohydrate active enzymes and secondary metabolites.</title>
        <authorList>
            <person name="Sorensen T."/>
        </authorList>
    </citation>
    <scope>NUCLEOTIDE SEQUENCE [LARGE SCALE GENOMIC DNA]</scope>
    <source>
        <strain evidence="2 3">CBS 135458</strain>
    </source>
</reference>
<comment type="caution">
    <text evidence="2">The sequence shown here is derived from an EMBL/GenBank/DDBJ whole genome shotgun (WGS) entry which is preliminary data.</text>
</comment>
<protein>
    <recommendedName>
        <fullName evidence="4">Cyanovirin-N domain-containing protein</fullName>
    </recommendedName>
</protein>
<dbReference type="Proteomes" id="UP001480595">
    <property type="component" value="Unassembled WGS sequence"/>
</dbReference>
<evidence type="ECO:0000256" key="1">
    <source>
        <dbReference type="SAM" id="SignalP"/>
    </source>
</evidence>
<dbReference type="GeneID" id="92086699"/>
<sequence length="184" mass="21057">MPRINFLPLLFLFFSALVSANYLNYCQTFELVPSKKKAETGFLKSDCLGVYKNTTMTQCSYLNLNQCYVLGPDTQYHPQRLGKGLDGLHAPNCRLTYADDHYKNNNKATGMECTQPGELGGTYTADFRRRYYCFLRLINTALLRTRLLSSRLGRLLLRPFTFLPAADKAAIRWLVPDEIEAFCK</sequence>
<organism evidence="2 3">
    <name type="scientific">Apiospora phragmitis</name>
    <dbReference type="NCBI Taxonomy" id="2905665"/>
    <lineage>
        <taxon>Eukaryota</taxon>
        <taxon>Fungi</taxon>
        <taxon>Dikarya</taxon>
        <taxon>Ascomycota</taxon>
        <taxon>Pezizomycotina</taxon>
        <taxon>Sordariomycetes</taxon>
        <taxon>Xylariomycetidae</taxon>
        <taxon>Amphisphaeriales</taxon>
        <taxon>Apiosporaceae</taxon>
        <taxon>Apiospora</taxon>
    </lineage>
</organism>
<keyword evidence="3" id="KW-1185">Reference proteome</keyword>
<name>A0ABR1WVU7_9PEZI</name>
<dbReference type="EMBL" id="JAQQWL010000002">
    <property type="protein sequence ID" value="KAK8087253.1"/>
    <property type="molecule type" value="Genomic_DNA"/>
</dbReference>
<gene>
    <name evidence="2" type="ORF">PG994_002227</name>
</gene>
<feature type="chain" id="PRO_5045359761" description="Cyanovirin-N domain-containing protein" evidence="1">
    <location>
        <begin position="21"/>
        <end position="184"/>
    </location>
</feature>
<evidence type="ECO:0000313" key="2">
    <source>
        <dbReference type="EMBL" id="KAK8087253.1"/>
    </source>
</evidence>
<accession>A0ABR1WVU7</accession>
<evidence type="ECO:0000313" key="3">
    <source>
        <dbReference type="Proteomes" id="UP001480595"/>
    </source>
</evidence>
<proteinExistence type="predicted"/>